<evidence type="ECO:0000313" key="14">
    <source>
        <dbReference type="Proteomes" id="UP000828390"/>
    </source>
</evidence>
<feature type="region of interest" description="Disordered" evidence="11">
    <location>
        <begin position="1"/>
        <end position="28"/>
    </location>
</feature>
<name>A0A9D4DBR1_DREPO</name>
<dbReference type="InterPro" id="IPR000421">
    <property type="entry name" value="FA58C"/>
</dbReference>
<keyword evidence="4" id="KW-0732">Signal</keyword>
<comment type="subcellular location">
    <subcellularLocation>
        <location evidence="1">Cell membrane</location>
        <topology evidence="1">Single-pass type I membrane protein</topology>
    </subcellularLocation>
</comment>
<evidence type="ECO:0000259" key="12">
    <source>
        <dbReference type="PROSITE" id="PS50022"/>
    </source>
</evidence>
<keyword evidence="9" id="KW-1015">Disulfide bond</keyword>
<dbReference type="Pfam" id="PF00754">
    <property type="entry name" value="F5_F8_type_C"/>
    <property type="match status" value="1"/>
</dbReference>
<keyword evidence="7" id="KW-1133">Transmembrane helix</keyword>
<comment type="caution">
    <text evidence="13">The sequence shown here is derived from an EMBL/GenBank/DDBJ whole genome shotgun (WGS) entry which is preliminary data.</text>
</comment>
<dbReference type="InterPro" id="IPR048525">
    <property type="entry name" value="DDR1-2_DS-like"/>
</dbReference>
<evidence type="ECO:0000256" key="6">
    <source>
        <dbReference type="ARBA" id="ARBA00022840"/>
    </source>
</evidence>
<keyword evidence="14" id="KW-1185">Reference proteome</keyword>
<dbReference type="PANTHER" id="PTHR24543:SF291">
    <property type="entry name" value="SMOKE ALARM, ISOFORM D"/>
    <property type="match status" value="1"/>
</dbReference>
<organism evidence="13 14">
    <name type="scientific">Dreissena polymorpha</name>
    <name type="common">Zebra mussel</name>
    <name type="synonym">Mytilus polymorpha</name>
    <dbReference type="NCBI Taxonomy" id="45954"/>
    <lineage>
        <taxon>Eukaryota</taxon>
        <taxon>Metazoa</taxon>
        <taxon>Spiralia</taxon>
        <taxon>Lophotrochozoa</taxon>
        <taxon>Mollusca</taxon>
        <taxon>Bivalvia</taxon>
        <taxon>Autobranchia</taxon>
        <taxon>Heteroconchia</taxon>
        <taxon>Euheterodonta</taxon>
        <taxon>Imparidentia</taxon>
        <taxon>Neoheterodontei</taxon>
        <taxon>Myida</taxon>
        <taxon>Dreissenoidea</taxon>
        <taxon>Dreissenidae</taxon>
        <taxon>Dreissena</taxon>
    </lineage>
</organism>
<feature type="domain" description="F5/8 type C" evidence="12">
    <location>
        <begin position="148"/>
        <end position="251"/>
    </location>
</feature>
<dbReference type="GO" id="GO:0005524">
    <property type="term" value="F:ATP binding"/>
    <property type="evidence" value="ECO:0007669"/>
    <property type="project" value="UniProtKB-KW"/>
</dbReference>
<evidence type="ECO:0000256" key="2">
    <source>
        <dbReference type="ARBA" id="ARBA00022475"/>
    </source>
</evidence>
<dbReference type="AlphaFoldDB" id="A0A9D4DBR1"/>
<sequence length="539" mass="58950">MATDGWKDRQTTTTLITTASTTPPPTTTATITAATTTAATTTAATAAATTATTATTTTTATSIATTIATETVNATTTTTTTTTSTDIKNTTATTSITTTTTPTTTTTTTTTNTATTSTTTTTTAAAAVTTMNSFGYLSAFSEKTRAQCRDSLGMQSGAIPDSAITASSSFDDDTVGPKFARIRTETMGGAWCPKPMISQNSYEYLQIDLGKLSVVTMVEIQGRFGNGQSYIHFLLEYQREDMGEWMRFRNKQGTEHVTSRNGGTVYKSMIQAEAGSNVYNSNYTHGQEHVTSRGREVMPTVACNKQDQEDDQMRETLRTVCMRWEGTYGVHAGIWLVGGGALQVFCWWVGGGALHAFVFCWRVGGASQGDRRGSELDFVDFTYDGMIQENFLLEGLGQLTDGEIGDNNFRLDNEELRIKGYDSWVGWRNDTQDFQGPLIITFKFDQVRNFSKVFINCNNLFSKDVRVFKVALVYFSVGGNLYQNSPVKYDFIRDDVVEYSRPVMIKLNNNVGQYVRLQVQFISGTQPGILKNLSLALGK</sequence>
<dbReference type="EMBL" id="JAIWYP010000011">
    <property type="protein sequence ID" value="KAH3742200.1"/>
    <property type="molecule type" value="Genomic_DNA"/>
</dbReference>
<proteinExistence type="predicted"/>
<keyword evidence="2" id="KW-1003">Cell membrane</keyword>
<evidence type="ECO:0000256" key="9">
    <source>
        <dbReference type="ARBA" id="ARBA00023157"/>
    </source>
</evidence>
<evidence type="ECO:0000256" key="3">
    <source>
        <dbReference type="ARBA" id="ARBA00022692"/>
    </source>
</evidence>
<dbReference type="SUPFAM" id="SSF49785">
    <property type="entry name" value="Galactose-binding domain-like"/>
    <property type="match status" value="1"/>
</dbReference>
<evidence type="ECO:0000256" key="10">
    <source>
        <dbReference type="ARBA" id="ARBA00023180"/>
    </source>
</evidence>
<protein>
    <recommendedName>
        <fullName evidence="12">F5/8 type C domain-containing protein</fullName>
    </recommendedName>
</protein>
<dbReference type="PROSITE" id="PS01285">
    <property type="entry name" value="FA58C_1"/>
    <property type="match status" value="1"/>
</dbReference>
<keyword evidence="6" id="KW-0067">ATP-binding</keyword>
<dbReference type="Gene3D" id="2.60.120.1190">
    <property type="match status" value="1"/>
</dbReference>
<keyword evidence="3" id="KW-0812">Transmembrane</keyword>
<evidence type="ECO:0000256" key="5">
    <source>
        <dbReference type="ARBA" id="ARBA00022741"/>
    </source>
</evidence>
<dbReference type="InterPro" id="IPR008979">
    <property type="entry name" value="Galactose-bd-like_sf"/>
</dbReference>
<keyword evidence="8" id="KW-0472">Membrane</keyword>
<evidence type="ECO:0000313" key="13">
    <source>
        <dbReference type="EMBL" id="KAH3742200.1"/>
    </source>
</evidence>
<reference evidence="13" key="1">
    <citation type="journal article" date="2019" name="bioRxiv">
        <title>The Genome of the Zebra Mussel, Dreissena polymorpha: A Resource for Invasive Species Research.</title>
        <authorList>
            <person name="McCartney M.A."/>
            <person name="Auch B."/>
            <person name="Kono T."/>
            <person name="Mallez S."/>
            <person name="Zhang Y."/>
            <person name="Obille A."/>
            <person name="Becker A."/>
            <person name="Abrahante J.E."/>
            <person name="Garbe J."/>
            <person name="Badalamenti J.P."/>
            <person name="Herman A."/>
            <person name="Mangelson H."/>
            <person name="Liachko I."/>
            <person name="Sullivan S."/>
            <person name="Sone E.D."/>
            <person name="Koren S."/>
            <person name="Silverstein K.A.T."/>
            <person name="Beckman K.B."/>
            <person name="Gohl D.M."/>
        </authorList>
    </citation>
    <scope>NUCLEOTIDE SEQUENCE</scope>
    <source>
        <strain evidence="13">Duluth1</strain>
        <tissue evidence="13">Whole animal</tissue>
    </source>
</reference>
<gene>
    <name evidence="13" type="ORF">DPMN_048937</name>
</gene>
<dbReference type="GO" id="GO:0005886">
    <property type="term" value="C:plasma membrane"/>
    <property type="evidence" value="ECO:0007669"/>
    <property type="project" value="UniProtKB-SubCell"/>
</dbReference>
<reference evidence="13" key="2">
    <citation type="submission" date="2020-11" db="EMBL/GenBank/DDBJ databases">
        <authorList>
            <person name="McCartney M.A."/>
            <person name="Auch B."/>
            <person name="Kono T."/>
            <person name="Mallez S."/>
            <person name="Becker A."/>
            <person name="Gohl D.M."/>
            <person name="Silverstein K.A.T."/>
            <person name="Koren S."/>
            <person name="Bechman K.B."/>
            <person name="Herman A."/>
            <person name="Abrahante J.E."/>
            <person name="Garbe J."/>
        </authorList>
    </citation>
    <scope>NUCLEOTIDE SEQUENCE</scope>
    <source>
        <strain evidence="13">Duluth1</strain>
        <tissue evidence="13">Whole animal</tissue>
    </source>
</reference>
<keyword evidence="5" id="KW-0547">Nucleotide-binding</keyword>
<evidence type="ECO:0000256" key="11">
    <source>
        <dbReference type="SAM" id="MobiDB-lite"/>
    </source>
</evidence>
<dbReference type="Proteomes" id="UP000828390">
    <property type="component" value="Unassembled WGS sequence"/>
</dbReference>
<feature type="compositionally biased region" description="Low complexity" evidence="11">
    <location>
        <begin position="11"/>
        <end position="28"/>
    </location>
</feature>
<dbReference type="Pfam" id="PF21114">
    <property type="entry name" value="DDR1-2_DS-like"/>
    <property type="match status" value="1"/>
</dbReference>
<accession>A0A9D4DBR1</accession>
<evidence type="ECO:0000256" key="7">
    <source>
        <dbReference type="ARBA" id="ARBA00022989"/>
    </source>
</evidence>
<evidence type="ECO:0000256" key="4">
    <source>
        <dbReference type="ARBA" id="ARBA00022729"/>
    </source>
</evidence>
<evidence type="ECO:0000256" key="1">
    <source>
        <dbReference type="ARBA" id="ARBA00004251"/>
    </source>
</evidence>
<dbReference type="PANTHER" id="PTHR24543">
    <property type="entry name" value="MULTICOPPER OXIDASE-RELATED"/>
    <property type="match status" value="1"/>
</dbReference>
<dbReference type="Gene3D" id="2.60.120.260">
    <property type="entry name" value="Galactose-binding domain-like"/>
    <property type="match status" value="1"/>
</dbReference>
<dbReference type="PROSITE" id="PS50022">
    <property type="entry name" value="FA58C_3"/>
    <property type="match status" value="1"/>
</dbReference>
<evidence type="ECO:0000256" key="8">
    <source>
        <dbReference type="ARBA" id="ARBA00023136"/>
    </source>
</evidence>
<keyword evidence="10" id="KW-0325">Glycoprotein</keyword>
<feature type="compositionally biased region" description="Basic and acidic residues" evidence="11">
    <location>
        <begin position="1"/>
        <end position="10"/>
    </location>
</feature>
<feature type="region of interest" description="Disordered" evidence="11">
    <location>
        <begin position="97"/>
        <end position="119"/>
    </location>
</feature>